<dbReference type="EMBL" id="BGPR01000143">
    <property type="protein sequence ID" value="GBL98836.1"/>
    <property type="molecule type" value="Genomic_DNA"/>
</dbReference>
<dbReference type="Proteomes" id="UP000499080">
    <property type="component" value="Unassembled WGS sequence"/>
</dbReference>
<reference evidence="2 3" key="1">
    <citation type="journal article" date="2019" name="Sci. Rep.">
        <title>Orb-weaving spider Araneus ventricosus genome elucidates the spidroin gene catalogue.</title>
        <authorList>
            <person name="Kono N."/>
            <person name="Nakamura H."/>
            <person name="Ohtoshi R."/>
            <person name="Moran D.A.P."/>
            <person name="Shinohara A."/>
            <person name="Yoshida Y."/>
            <person name="Fujiwara M."/>
            <person name="Mori M."/>
            <person name="Tomita M."/>
            <person name="Arakawa K."/>
        </authorList>
    </citation>
    <scope>NUCLEOTIDE SEQUENCE [LARGE SCALE GENOMIC DNA]</scope>
</reference>
<feature type="region of interest" description="Disordered" evidence="1">
    <location>
        <begin position="50"/>
        <end position="90"/>
    </location>
</feature>
<keyword evidence="3" id="KW-1185">Reference proteome</keyword>
<sequence length="111" mass="12827">MPSRTVEKCKQVVDSNMTSSDKRLIRFSFGTFQCAGWHRVYVNRPERVNIKTNTSDDSFTPERDLSEDLDPQKRTTGSDSNQKERIRRILGIGFVMNPRNRIRDDSAESDS</sequence>
<comment type="caution">
    <text evidence="2">The sequence shown here is derived from an EMBL/GenBank/DDBJ whole genome shotgun (WGS) entry which is preliminary data.</text>
</comment>
<evidence type="ECO:0000313" key="3">
    <source>
        <dbReference type="Proteomes" id="UP000499080"/>
    </source>
</evidence>
<evidence type="ECO:0000313" key="2">
    <source>
        <dbReference type="EMBL" id="GBL98836.1"/>
    </source>
</evidence>
<protein>
    <submittedName>
        <fullName evidence="2">Uncharacterized protein</fullName>
    </submittedName>
</protein>
<proteinExistence type="predicted"/>
<evidence type="ECO:0000256" key="1">
    <source>
        <dbReference type="SAM" id="MobiDB-lite"/>
    </source>
</evidence>
<organism evidence="2 3">
    <name type="scientific">Araneus ventricosus</name>
    <name type="common">Orbweaver spider</name>
    <name type="synonym">Epeira ventricosa</name>
    <dbReference type="NCBI Taxonomy" id="182803"/>
    <lineage>
        <taxon>Eukaryota</taxon>
        <taxon>Metazoa</taxon>
        <taxon>Ecdysozoa</taxon>
        <taxon>Arthropoda</taxon>
        <taxon>Chelicerata</taxon>
        <taxon>Arachnida</taxon>
        <taxon>Araneae</taxon>
        <taxon>Araneomorphae</taxon>
        <taxon>Entelegynae</taxon>
        <taxon>Araneoidea</taxon>
        <taxon>Araneidae</taxon>
        <taxon>Araneus</taxon>
    </lineage>
</organism>
<dbReference type="AlphaFoldDB" id="A0A4Y2C5C7"/>
<feature type="compositionally biased region" description="Basic and acidic residues" evidence="1">
    <location>
        <begin position="60"/>
        <end position="73"/>
    </location>
</feature>
<accession>A0A4Y2C5C7</accession>
<gene>
    <name evidence="2" type="ORF">AVEN_165683_1</name>
</gene>
<name>A0A4Y2C5C7_ARAVE</name>